<dbReference type="EMBL" id="JBHRUV010000018">
    <property type="protein sequence ID" value="MFC3265620.1"/>
    <property type="molecule type" value="Genomic_DNA"/>
</dbReference>
<name>A0ABV7LCJ2_9HYPH</name>
<comment type="caution">
    <text evidence="2">The sequence shown here is derived from an EMBL/GenBank/DDBJ whole genome shotgun (WGS) entry which is preliminary data.</text>
</comment>
<keyword evidence="1" id="KW-1133">Transmembrane helix</keyword>
<evidence type="ECO:0000313" key="3">
    <source>
        <dbReference type="Proteomes" id="UP001595536"/>
    </source>
</evidence>
<accession>A0ABV7LCJ2</accession>
<proteinExistence type="predicted"/>
<dbReference type="Proteomes" id="UP001595536">
    <property type="component" value="Unassembled WGS sequence"/>
</dbReference>
<protein>
    <recommendedName>
        <fullName evidence="4">Cysteine rich repeat protein</fullName>
    </recommendedName>
</protein>
<keyword evidence="1" id="KW-0472">Membrane</keyword>
<reference evidence="3" key="1">
    <citation type="journal article" date="2019" name="Int. J. Syst. Evol. Microbiol.">
        <title>The Global Catalogue of Microorganisms (GCM) 10K type strain sequencing project: providing services to taxonomists for standard genome sequencing and annotation.</title>
        <authorList>
            <consortium name="The Broad Institute Genomics Platform"/>
            <consortium name="The Broad Institute Genome Sequencing Center for Infectious Disease"/>
            <person name="Wu L."/>
            <person name="Ma J."/>
        </authorList>
    </citation>
    <scope>NUCLEOTIDE SEQUENCE [LARGE SCALE GENOMIC DNA]</scope>
    <source>
        <strain evidence="3">CCM 7941</strain>
    </source>
</reference>
<gene>
    <name evidence="2" type="ORF">ACFOEX_04465</name>
</gene>
<keyword evidence="1" id="KW-0812">Transmembrane</keyword>
<feature type="transmembrane region" description="Helical" evidence="1">
    <location>
        <begin position="20"/>
        <end position="43"/>
    </location>
</feature>
<organism evidence="2 3">
    <name type="scientific">Camelimonas abortus</name>
    <dbReference type="NCBI Taxonomy" id="1017184"/>
    <lineage>
        <taxon>Bacteria</taxon>
        <taxon>Pseudomonadati</taxon>
        <taxon>Pseudomonadota</taxon>
        <taxon>Alphaproteobacteria</taxon>
        <taxon>Hyphomicrobiales</taxon>
        <taxon>Chelatococcaceae</taxon>
        <taxon>Camelimonas</taxon>
    </lineage>
</organism>
<dbReference type="RefSeq" id="WP_376829624.1">
    <property type="nucleotide sequence ID" value="NZ_JBHLWR010000006.1"/>
</dbReference>
<evidence type="ECO:0008006" key="4">
    <source>
        <dbReference type="Google" id="ProtNLM"/>
    </source>
</evidence>
<evidence type="ECO:0000313" key="2">
    <source>
        <dbReference type="EMBL" id="MFC3265620.1"/>
    </source>
</evidence>
<keyword evidence="3" id="KW-1185">Reference proteome</keyword>
<evidence type="ECO:0000256" key="1">
    <source>
        <dbReference type="SAM" id="Phobius"/>
    </source>
</evidence>
<sequence>MPAPEKNIPEKNASGQRPPAAAPFAVALASLLAGVCAGAPAAARSVGPAVHLLCRHVAVATCVAERDPDRNRACVAREYWRCVREFPPDASGR</sequence>